<keyword evidence="4" id="KW-1185">Reference proteome</keyword>
<reference evidence="3 4" key="1">
    <citation type="submission" date="2022-05" db="EMBL/GenBank/DDBJ databases">
        <authorList>
            <consortium name="Genoscope - CEA"/>
            <person name="William W."/>
        </authorList>
    </citation>
    <scope>NUCLEOTIDE SEQUENCE [LARGE SCALE GENOMIC DNA]</scope>
</reference>
<dbReference type="PANTHER" id="PTHR10582:SF2">
    <property type="entry name" value="INACTIVE"/>
    <property type="match status" value="1"/>
</dbReference>
<dbReference type="GO" id="GO:0098703">
    <property type="term" value="P:calcium ion import across plasma membrane"/>
    <property type="evidence" value="ECO:0007669"/>
    <property type="project" value="TreeGrafter"/>
</dbReference>
<dbReference type="GO" id="GO:0005886">
    <property type="term" value="C:plasma membrane"/>
    <property type="evidence" value="ECO:0007669"/>
    <property type="project" value="TreeGrafter"/>
</dbReference>
<proteinExistence type="predicted"/>
<feature type="transmembrane region" description="Helical" evidence="2">
    <location>
        <begin position="339"/>
        <end position="357"/>
    </location>
</feature>
<protein>
    <submittedName>
        <fullName evidence="3">Uncharacterized protein</fullName>
    </submittedName>
</protein>
<keyword evidence="1" id="KW-0677">Repeat</keyword>
<comment type="caution">
    <text evidence="3">The sequence shown here is derived from an EMBL/GenBank/DDBJ whole genome shotgun (WGS) entry which is preliminary data.</text>
</comment>
<evidence type="ECO:0000313" key="3">
    <source>
        <dbReference type="EMBL" id="CAH3169405.1"/>
    </source>
</evidence>
<dbReference type="PANTHER" id="PTHR10582">
    <property type="entry name" value="TRANSIENT RECEPTOR POTENTIAL ION CHANNEL PROTEIN"/>
    <property type="match status" value="1"/>
</dbReference>
<keyword evidence="2" id="KW-0812">Transmembrane</keyword>
<evidence type="ECO:0000256" key="2">
    <source>
        <dbReference type="SAM" id="Phobius"/>
    </source>
</evidence>
<dbReference type="GO" id="GO:0005262">
    <property type="term" value="F:calcium channel activity"/>
    <property type="evidence" value="ECO:0007669"/>
    <property type="project" value="TreeGrafter"/>
</dbReference>
<dbReference type="Proteomes" id="UP001159428">
    <property type="component" value="Unassembled WGS sequence"/>
</dbReference>
<feature type="transmembrane region" description="Helical" evidence="2">
    <location>
        <begin position="298"/>
        <end position="319"/>
    </location>
</feature>
<dbReference type="EMBL" id="CALNXJ010000209">
    <property type="protein sequence ID" value="CAH3169405.1"/>
    <property type="molecule type" value="Genomic_DNA"/>
</dbReference>
<gene>
    <name evidence="3" type="ORF">PMEA_00011825</name>
</gene>
<keyword evidence="2" id="KW-0472">Membrane</keyword>
<evidence type="ECO:0000313" key="4">
    <source>
        <dbReference type="Proteomes" id="UP001159428"/>
    </source>
</evidence>
<organism evidence="3 4">
    <name type="scientific">Pocillopora meandrina</name>
    <dbReference type="NCBI Taxonomy" id="46732"/>
    <lineage>
        <taxon>Eukaryota</taxon>
        <taxon>Metazoa</taxon>
        <taxon>Cnidaria</taxon>
        <taxon>Anthozoa</taxon>
        <taxon>Hexacorallia</taxon>
        <taxon>Scleractinia</taxon>
        <taxon>Astrocoeniina</taxon>
        <taxon>Pocilloporidae</taxon>
        <taxon>Pocillopora</taxon>
    </lineage>
</organism>
<keyword evidence="2" id="KW-1133">Transmembrane helix</keyword>
<sequence>MDEVTVERLIQKYKDNGELDRDDPALSMLKAWPASRKYKSNPDKLPGLEQVINRYLEILLDSEMNLDNQYEKFRDKEDKIKRTLIHYVAELGFLDVAKTLVKKCPLLLGLRTAEQVEPEKIRRLLPAEVALVADNDEMAAYLIRMMWHESVQRLFSWKPDDMRKPQPSFFNLHSIIENPKMKKTVEALLDQMVIPHWPYLPQCKDTYDTDEEEEGIEGAWSTITDDPLSYHFYYHILDGNEGGRPPKIIEAVEDKQIDNKYFSLKDKSCLHLIAKSKHMEALQHPVVRMLIKTKWNSYGFVFLCLQAAFYVIFLLFLSYSLIHGSTRTDPTQYRGVTDFLRGICEVVTLAMAVFYICEEFNQMRVWLSILLMMAYMGTVTVILLNILIAQMSTTYTQAKKIARLEYDVDRILQLTRMERFPFLNLRVKYYKEGDWISEIKLAQELLEFSEDRSPWESVEEKLAAIRDMMRKMVKQMRPGSG</sequence>
<dbReference type="AlphaFoldDB" id="A0AAU9Y8L3"/>
<evidence type="ECO:0000256" key="1">
    <source>
        <dbReference type="ARBA" id="ARBA00022737"/>
    </source>
</evidence>
<dbReference type="InterPro" id="IPR024862">
    <property type="entry name" value="TRPV"/>
</dbReference>
<feature type="transmembrane region" description="Helical" evidence="2">
    <location>
        <begin position="369"/>
        <end position="389"/>
    </location>
</feature>
<accession>A0AAU9Y8L3</accession>
<name>A0AAU9Y8L3_9CNID</name>